<comment type="caution">
    <text evidence="10">The sequence shown here is derived from an EMBL/GenBank/DDBJ whole genome shotgun (WGS) entry which is preliminary data.</text>
</comment>
<dbReference type="FunFam" id="3.60.21.10:FF:000143">
    <property type="entry name" value="Acid sphingomyelinase-like phosphodiesterase"/>
    <property type="match status" value="1"/>
</dbReference>
<organism evidence="10 11">
    <name type="scientific">Menidia menidia</name>
    <name type="common">Atlantic silverside</name>
    <dbReference type="NCBI Taxonomy" id="238744"/>
    <lineage>
        <taxon>Eukaryota</taxon>
        <taxon>Metazoa</taxon>
        <taxon>Chordata</taxon>
        <taxon>Craniata</taxon>
        <taxon>Vertebrata</taxon>
        <taxon>Euteleostomi</taxon>
        <taxon>Actinopterygii</taxon>
        <taxon>Neopterygii</taxon>
        <taxon>Teleostei</taxon>
        <taxon>Neoteleostei</taxon>
        <taxon>Acanthomorphata</taxon>
        <taxon>Ovalentaria</taxon>
        <taxon>Atherinomorphae</taxon>
        <taxon>Atheriniformes</taxon>
        <taxon>Atherinopsidae</taxon>
        <taxon>Menidiinae</taxon>
        <taxon>Menidia</taxon>
    </lineage>
</organism>
<feature type="domain" description="Sphingomyelin phosphodiesterase C-terminal" evidence="9">
    <location>
        <begin position="258"/>
        <end position="397"/>
    </location>
</feature>
<dbReference type="InterPro" id="IPR029052">
    <property type="entry name" value="Metallo-depent_PP-like"/>
</dbReference>
<keyword evidence="7" id="KW-0325">Glycoprotein</keyword>
<dbReference type="PANTHER" id="PTHR10340:SF24">
    <property type="entry name" value="ACID SPHINGOMYELINASE-LIKE PHOSPHODIESTERASE 3A"/>
    <property type="match status" value="1"/>
</dbReference>
<dbReference type="GO" id="GO:0046872">
    <property type="term" value="F:metal ion binding"/>
    <property type="evidence" value="ECO:0007669"/>
    <property type="project" value="UniProtKB-KW"/>
</dbReference>
<dbReference type="OrthoDB" id="348678at2759"/>
<keyword evidence="6" id="KW-0862">Zinc</keyword>
<evidence type="ECO:0000256" key="3">
    <source>
        <dbReference type="ARBA" id="ARBA00022723"/>
    </source>
</evidence>
<proteinExistence type="inferred from homology"/>
<keyword evidence="4 8" id="KW-0732">Signal</keyword>
<dbReference type="EMBL" id="CAJRST010012224">
    <property type="protein sequence ID" value="CAG5928414.1"/>
    <property type="molecule type" value="Genomic_DNA"/>
</dbReference>
<reference evidence="10" key="1">
    <citation type="submission" date="2021-05" db="EMBL/GenBank/DDBJ databases">
        <authorList>
            <person name="Tigano A."/>
        </authorList>
    </citation>
    <scope>NUCLEOTIDE SEQUENCE</scope>
</reference>
<name>A0A8S4B8G4_9TELE</name>
<evidence type="ECO:0000313" key="11">
    <source>
        <dbReference type="Proteomes" id="UP000677803"/>
    </source>
</evidence>
<dbReference type="CDD" id="cd00842">
    <property type="entry name" value="MPP_ASMase"/>
    <property type="match status" value="1"/>
</dbReference>
<evidence type="ECO:0000256" key="1">
    <source>
        <dbReference type="ARBA" id="ARBA00001947"/>
    </source>
</evidence>
<evidence type="ECO:0000256" key="8">
    <source>
        <dbReference type="SAM" id="SignalP"/>
    </source>
</evidence>
<dbReference type="AlphaFoldDB" id="A0A8S4B8G4"/>
<dbReference type="Pfam" id="PF19272">
    <property type="entry name" value="ASMase_C"/>
    <property type="match status" value="1"/>
</dbReference>
<evidence type="ECO:0000259" key="9">
    <source>
        <dbReference type="Pfam" id="PF19272"/>
    </source>
</evidence>
<comment type="similarity">
    <text evidence="2">Belongs to the acid sphingomyelinase family.</text>
</comment>
<dbReference type="Gene3D" id="3.60.21.10">
    <property type="match status" value="1"/>
</dbReference>
<evidence type="ECO:0000313" key="10">
    <source>
        <dbReference type="EMBL" id="CAG5928414.1"/>
    </source>
</evidence>
<evidence type="ECO:0000256" key="5">
    <source>
        <dbReference type="ARBA" id="ARBA00022801"/>
    </source>
</evidence>
<dbReference type="SUPFAM" id="SSF56300">
    <property type="entry name" value="Metallo-dependent phosphatases"/>
    <property type="match status" value="1"/>
</dbReference>
<sequence length="402" mass="45478">MEPFWCLALLLWGQTGPGTAAPTGQSYLPGTGRFWHITDLHLDPTYNLTPDPTKVCFSSKGVPAAHAGLFGDFLCDSPYTLIESAFSSMAPLTQPQDFIIWTGSDQMPTSTNAIYKAAAEFWKPWLQTEALLTLSQGTFFIRGFYTQLVKPGLRLVSLNTILYYGPDKVTHNMTDPAGQFEWLERTLDKAAGNQEQVYVIAHVPVGYLPFVRNTTAIRQIHNERLVAIFRKYSHVVSGHFYGHTHRDSIMVLLDQQGKPVNSLFVSPAITPIKNLLEPYSNNPGFRMYLYNSGDFSLLDIWQYYLNLTEANERQRSDWRLEYIMTEAFGLADLRPQSLLQLGQSFWPPQTKAFDKYFNQFMVGYNSSIVCEGSCKLNQVCAVLCADQLSYSKCLANGERMLF</sequence>
<dbReference type="InterPro" id="IPR041805">
    <property type="entry name" value="ASMase/PPN1_MPP"/>
</dbReference>
<evidence type="ECO:0000256" key="7">
    <source>
        <dbReference type="ARBA" id="ARBA00023180"/>
    </source>
</evidence>
<evidence type="ECO:0000256" key="4">
    <source>
        <dbReference type="ARBA" id="ARBA00022729"/>
    </source>
</evidence>
<dbReference type="InterPro" id="IPR045473">
    <property type="entry name" value="ASM_C"/>
</dbReference>
<dbReference type="GO" id="GO:0008081">
    <property type="term" value="F:phosphoric diester hydrolase activity"/>
    <property type="evidence" value="ECO:0007669"/>
    <property type="project" value="TreeGrafter"/>
</dbReference>
<dbReference type="GO" id="GO:0005615">
    <property type="term" value="C:extracellular space"/>
    <property type="evidence" value="ECO:0007669"/>
    <property type="project" value="TreeGrafter"/>
</dbReference>
<feature type="signal peptide" evidence="8">
    <location>
        <begin position="1"/>
        <end position="20"/>
    </location>
</feature>
<accession>A0A8S4B8G4</accession>
<dbReference type="PANTHER" id="PTHR10340">
    <property type="entry name" value="SPHINGOMYELIN PHOSPHODIESTERASE"/>
    <property type="match status" value="1"/>
</dbReference>
<feature type="chain" id="PRO_5035791082" evidence="8">
    <location>
        <begin position="21"/>
        <end position="402"/>
    </location>
</feature>
<protein>
    <submittedName>
        <fullName evidence="10">(Atlantic silverside) hypothetical protein</fullName>
    </submittedName>
</protein>
<evidence type="ECO:0000256" key="2">
    <source>
        <dbReference type="ARBA" id="ARBA00008234"/>
    </source>
</evidence>
<dbReference type="Proteomes" id="UP000677803">
    <property type="component" value="Unassembled WGS sequence"/>
</dbReference>
<evidence type="ECO:0000256" key="6">
    <source>
        <dbReference type="ARBA" id="ARBA00022833"/>
    </source>
</evidence>
<keyword evidence="5" id="KW-0378">Hydrolase</keyword>
<comment type="cofactor">
    <cofactor evidence="1">
        <name>Zn(2+)</name>
        <dbReference type="ChEBI" id="CHEBI:29105"/>
    </cofactor>
</comment>
<keyword evidence="11" id="KW-1185">Reference proteome</keyword>
<keyword evidence="3" id="KW-0479">Metal-binding</keyword>
<gene>
    <name evidence="10" type="ORF">MMEN_LOCUS12068</name>
</gene>